<dbReference type="Proteomes" id="UP001165090">
    <property type="component" value="Unassembled WGS sequence"/>
</dbReference>
<protein>
    <submittedName>
        <fullName evidence="3">Uncharacterized protein</fullName>
    </submittedName>
</protein>
<organism evidence="3 4">
    <name type="scientific">Volvox africanus</name>
    <dbReference type="NCBI Taxonomy" id="51714"/>
    <lineage>
        <taxon>Eukaryota</taxon>
        <taxon>Viridiplantae</taxon>
        <taxon>Chlorophyta</taxon>
        <taxon>core chlorophytes</taxon>
        <taxon>Chlorophyceae</taxon>
        <taxon>CS clade</taxon>
        <taxon>Chlamydomonadales</taxon>
        <taxon>Volvocaceae</taxon>
        <taxon>Volvox</taxon>
    </lineage>
</organism>
<comment type="caution">
    <text evidence="3">The sequence shown here is derived from an EMBL/GenBank/DDBJ whole genome shotgun (WGS) entry which is preliminary data.</text>
</comment>
<sequence>ACTDTSSSEALGRSFAILTYRCATGLFRATLLFLARFLLAACLSRLIMADMGKTASTSGQDIDVAQLTKDPEKIKILMRRDPRFITRLISQLDKSMHTLLLEKMRRQEEVAAAEKEITQINETIKTHITPNLERLNKAITMKTELREGLAKQIDASMGNVRNLEQEARALIQKTRHTAGQLMRNTATQRLEEARGFSASAPTTAILKAAAANAGKPAPKLKPT</sequence>
<evidence type="ECO:0000313" key="4">
    <source>
        <dbReference type="Proteomes" id="UP001165090"/>
    </source>
</evidence>
<reference evidence="3 4" key="1">
    <citation type="journal article" date="2023" name="IScience">
        <title>Expanded male sex-determining region conserved during the evolution of homothallism in the green alga Volvox.</title>
        <authorList>
            <person name="Yamamoto K."/>
            <person name="Matsuzaki R."/>
            <person name="Mahakham W."/>
            <person name="Heman W."/>
            <person name="Sekimoto H."/>
            <person name="Kawachi M."/>
            <person name="Minakuchi Y."/>
            <person name="Toyoda A."/>
            <person name="Nozaki H."/>
        </authorList>
    </citation>
    <scope>NUCLEOTIDE SEQUENCE [LARGE SCALE GENOMIC DNA]</scope>
    <source>
        <strain evidence="3 4">NIES-4468</strain>
    </source>
</reference>
<evidence type="ECO:0000313" key="3">
    <source>
        <dbReference type="EMBL" id="GLI70357.1"/>
    </source>
</evidence>
<name>A0ABQ5SLU2_9CHLO</name>
<evidence type="ECO:0000256" key="1">
    <source>
        <dbReference type="SAM" id="Coils"/>
    </source>
</evidence>
<dbReference type="EMBL" id="BSDZ01000094">
    <property type="protein sequence ID" value="GLI70357.1"/>
    <property type="molecule type" value="Genomic_DNA"/>
</dbReference>
<gene>
    <name evidence="3" type="ORF">VaNZ11_015119</name>
</gene>
<feature type="coiled-coil region" evidence="1">
    <location>
        <begin position="103"/>
        <end position="173"/>
    </location>
</feature>
<feature type="transmembrane region" description="Helical" evidence="2">
    <location>
        <begin position="26"/>
        <end position="48"/>
    </location>
</feature>
<evidence type="ECO:0000256" key="2">
    <source>
        <dbReference type="SAM" id="Phobius"/>
    </source>
</evidence>
<keyword evidence="2" id="KW-0812">Transmembrane</keyword>
<accession>A0ABQ5SLU2</accession>
<keyword evidence="2" id="KW-0472">Membrane</keyword>
<keyword evidence="1" id="KW-0175">Coiled coil</keyword>
<feature type="non-terminal residue" evidence="3">
    <location>
        <position position="1"/>
    </location>
</feature>
<keyword evidence="4" id="KW-1185">Reference proteome</keyword>
<keyword evidence="2" id="KW-1133">Transmembrane helix</keyword>
<proteinExistence type="predicted"/>